<evidence type="ECO:0000256" key="3">
    <source>
        <dbReference type="ARBA" id="ARBA00022475"/>
    </source>
</evidence>
<feature type="transmembrane region" description="Helical" evidence="7">
    <location>
        <begin position="137"/>
        <end position="157"/>
    </location>
</feature>
<keyword evidence="5 7" id="KW-1133">Transmembrane helix</keyword>
<dbReference type="AlphaFoldDB" id="A0A7Y0LZD2"/>
<dbReference type="GO" id="GO:0006865">
    <property type="term" value="P:amino acid transport"/>
    <property type="evidence" value="ECO:0007669"/>
    <property type="project" value="TreeGrafter"/>
</dbReference>
<dbReference type="GO" id="GO:0022857">
    <property type="term" value="F:transmembrane transporter activity"/>
    <property type="evidence" value="ECO:0007669"/>
    <property type="project" value="InterPro"/>
</dbReference>
<evidence type="ECO:0000259" key="8">
    <source>
        <dbReference type="PROSITE" id="PS50928"/>
    </source>
</evidence>
<accession>A0A7Y0LZD2</accession>
<gene>
    <name evidence="9" type="ORF">HIR71_04675</name>
</gene>
<dbReference type="Pfam" id="PF00528">
    <property type="entry name" value="BPD_transp_1"/>
    <property type="match status" value="1"/>
</dbReference>
<evidence type="ECO:0000313" key="9">
    <source>
        <dbReference type="EMBL" id="NMR19522.1"/>
    </source>
</evidence>
<dbReference type="PANTHER" id="PTHR30614">
    <property type="entry name" value="MEMBRANE COMPONENT OF AMINO ACID ABC TRANSPORTER"/>
    <property type="match status" value="1"/>
</dbReference>
<evidence type="ECO:0000256" key="2">
    <source>
        <dbReference type="ARBA" id="ARBA00022448"/>
    </source>
</evidence>
<dbReference type="Proteomes" id="UP000562124">
    <property type="component" value="Unassembled WGS sequence"/>
</dbReference>
<name>A0A7Y0LZD2_CELFI</name>
<evidence type="ECO:0000313" key="10">
    <source>
        <dbReference type="Proteomes" id="UP000562124"/>
    </source>
</evidence>
<dbReference type="InterPro" id="IPR000515">
    <property type="entry name" value="MetI-like"/>
</dbReference>
<keyword evidence="10" id="KW-1185">Reference proteome</keyword>
<feature type="transmembrane region" description="Helical" evidence="7">
    <location>
        <begin position="236"/>
        <end position="255"/>
    </location>
</feature>
<dbReference type="Gene3D" id="1.10.3720.10">
    <property type="entry name" value="MetI-like"/>
    <property type="match status" value="1"/>
</dbReference>
<dbReference type="EMBL" id="JABCJJ010000005">
    <property type="protein sequence ID" value="NMR19522.1"/>
    <property type="molecule type" value="Genomic_DNA"/>
</dbReference>
<comment type="similarity">
    <text evidence="7">Belongs to the binding-protein-dependent transport system permease family.</text>
</comment>
<dbReference type="CDD" id="cd06261">
    <property type="entry name" value="TM_PBP2"/>
    <property type="match status" value="1"/>
</dbReference>
<reference evidence="9 10" key="1">
    <citation type="submission" date="2020-04" db="EMBL/GenBank/DDBJ databases">
        <title>Sequencing and Assembly of C. fimi.</title>
        <authorList>
            <person name="Ramsey A.R."/>
        </authorList>
    </citation>
    <scope>NUCLEOTIDE SEQUENCE [LARGE SCALE GENOMIC DNA]</scope>
    <source>
        <strain evidence="9 10">SB</strain>
    </source>
</reference>
<evidence type="ECO:0000256" key="6">
    <source>
        <dbReference type="ARBA" id="ARBA00023136"/>
    </source>
</evidence>
<dbReference type="SUPFAM" id="SSF161098">
    <property type="entry name" value="MetI-like"/>
    <property type="match status" value="1"/>
</dbReference>
<feature type="transmembrane region" description="Helical" evidence="7">
    <location>
        <begin position="17"/>
        <end position="40"/>
    </location>
</feature>
<protein>
    <submittedName>
        <fullName evidence="9">Amino acid ABC transporter permease</fullName>
    </submittedName>
</protein>
<dbReference type="InterPro" id="IPR043429">
    <property type="entry name" value="ArtM/GltK/GlnP/TcyL/YhdX-like"/>
</dbReference>
<evidence type="ECO:0000256" key="5">
    <source>
        <dbReference type="ARBA" id="ARBA00022989"/>
    </source>
</evidence>
<feature type="transmembrane region" description="Helical" evidence="7">
    <location>
        <begin position="76"/>
        <end position="98"/>
    </location>
</feature>
<evidence type="ECO:0000256" key="7">
    <source>
        <dbReference type="RuleBase" id="RU363032"/>
    </source>
</evidence>
<keyword evidence="3" id="KW-1003">Cell membrane</keyword>
<dbReference type="PANTHER" id="PTHR30614:SF21">
    <property type="entry name" value="AMINO ACID ABC TRANSPORTER PERMEASE"/>
    <property type="match status" value="1"/>
</dbReference>
<dbReference type="NCBIfam" id="TIGR01726">
    <property type="entry name" value="HEQRo_perm_3TM"/>
    <property type="match status" value="1"/>
</dbReference>
<feature type="domain" description="ABC transmembrane type-1" evidence="8">
    <location>
        <begin position="74"/>
        <end position="259"/>
    </location>
</feature>
<dbReference type="GO" id="GO:0043190">
    <property type="term" value="C:ATP-binding cassette (ABC) transporter complex"/>
    <property type="evidence" value="ECO:0007669"/>
    <property type="project" value="InterPro"/>
</dbReference>
<comment type="subcellular location">
    <subcellularLocation>
        <location evidence="1 7">Cell membrane</location>
        <topology evidence="1 7">Multi-pass membrane protein</topology>
    </subcellularLocation>
</comment>
<evidence type="ECO:0000256" key="4">
    <source>
        <dbReference type="ARBA" id="ARBA00022692"/>
    </source>
</evidence>
<proteinExistence type="inferred from homology"/>
<evidence type="ECO:0000256" key="1">
    <source>
        <dbReference type="ARBA" id="ARBA00004651"/>
    </source>
</evidence>
<organism evidence="9 10">
    <name type="scientific">Cellulomonas fimi</name>
    <dbReference type="NCBI Taxonomy" id="1708"/>
    <lineage>
        <taxon>Bacteria</taxon>
        <taxon>Bacillati</taxon>
        <taxon>Actinomycetota</taxon>
        <taxon>Actinomycetes</taxon>
        <taxon>Micrococcales</taxon>
        <taxon>Cellulomonadaceae</taxon>
        <taxon>Cellulomonas</taxon>
    </lineage>
</organism>
<dbReference type="InterPro" id="IPR010065">
    <property type="entry name" value="AA_ABC_transptr_permease_3TM"/>
</dbReference>
<keyword evidence="6 7" id="KW-0472">Membrane</keyword>
<keyword evidence="2 7" id="KW-0813">Transport</keyword>
<feature type="transmembrane region" description="Helical" evidence="7">
    <location>
        <begin position="110"/>
        <end position="131"/>
    </location>
</feature>
<feature type="transmembrane region" description="Helical" evidence="7">
    <location>
        <begin position="196"/>
        <end position="216"/>
    </location>
</feature>
<comment type="caution">
    <text evidence="9">The sequence shown here is derived from an EMBL/GenBank/DDBJ whole genome shotgun (WGS) entry which is preliminary data.</text>
</comment>
<dbReference type="InterPro" id="IPR035906">
    <property type="entry name" value="MetI-like_sf"/>
</dbReference>
<dbReference type="PROSITE" id="PS50928">
    <property type="entry name" value="ABC_TM1"/>
    <property type="match status" value="1"/>
</dbReference>
<dbReference type="RefSeq" id="WP_169323899.1">
    <property type="nucleotide sequence ID" value="NZ_JABCJJ010000005.1"/>
</dbReference>
<keyword evidence="4 7" id="KW-0812">Transmembrane</keyword>
<sequence length="286" mass="30730">MTSVLYDSPGPVTRRRALLGSVLGGLVVLALVGLAVWYAAGRGVFEGDRWDVLYAPPKNQTAADVWTSMLVRGLGATLRAAAFAAPLALVLGLLLALWRTARRPWIRWPAIGIIELFRGLPVLLMMFFALLGFGWEAFTAVVFGLTVYNMAIIAEILRAGLASLPKGQAEAAYAVGLTRGQTLFTILLPQAVRTMLPSLISQLVVLLKDSSLGFIVGYAELLKSIQNNAQFFGNKYFIALFVVGAGIYLVVNISLSRLAVWIQRRTTRTAATPILVDPNGGAGGTP</sequence>